<name>A0ABX5YS59_9PLAN</name>
<feature type="compositionally biased region" description="Polar residues" evidence="2">
    <location>
        <begin position="135"/>
        <end position="150"/>
    </location>
</feature>
<feature type="compositionally biased region" description="Polar residues" evidence="2">
    <location>
        <begin position="12"/>
        <end position="24"/>
    </location>
</feature>
<evidence type="ECO:0000313" key="4">
    <source>
        <dbReference type="Proteomes" id="UP000322887"/>
    </source>
</evidence>
<proteinExistence type="predicted"/>
<accession>A0ABX5YS59</accession>
<evidence type="ECO:0000256" key="2">
    <source>
        <dbReference type="SAM" id="MobiDB-lite"/>
    </source>
</evidence>
<protein>
    <recommendedName>
        <fullName evidence="5">Chromosome partition protein Smc</fullName>
    </recommendedName>
</protein>
<sequence>MEPGQDAPQPDPQSMQIESQPEQGSESDRQEERTRTAAEVERQEAQLIAQWDAEKIQHMAELETELLEKEELVEKLTEQLTQVAERLERSQHTSHEQKAADNHRIQELESIRQEEEALIAALKDRLSQVAEQLERSQQSQPAWTESDQQRLQGLETELQEKEALVATLTERLSELAEQLKSTQREKEELSAADQQRILELQTELEEKEQLVVILTERLEQVAEQLDRRHRTGADRGMTISNGIPPEVIEEQQKLTHDLHSLLEQWQGMETESALTRIELQIAELKKVVQDGFEKGPAAPQPASLVDYLSSPTIPGTEESEVHEEETVEEESPACEPVETTPSELNADSTVSGWEAMKQKLMSGEGVDVSTDLARKTAPKPEPPRKPESSAGSLLNSVPAGSAGRTLASYKPPIPDPPVEIEEESASPDQLVAAIRERDLYISALIKRLREAETAVIPVNWEQLNNAPTELLEQLQALHHDLEHSLGLAEVEISIERARLSRTQSMLQNREEQIRKKEKQLGLNLERSEEEEVPAEKPLNEEQKKRWLGFLN</sequence>
<dbReference type="GeneID" id="98648830"/>
<feature type="region of interest" description="Disordered" evidence="2">
    <location>
        <begin position="131"/>
        <end position="150"/>
    </location>
</feature>
<evidence type="ECO:0000256" key="1">
    <source>
        <dbReference type="SAM" id="Coils"/>
    </source>
</evidence>
<evidence type="ECO:0008006" key="5">
    <source>
        <dbReference type="Google" id="ProtNLM"/>
    </source>
</evidence>
<reference evidence="3 4" key="1">
    <citation type="submission" date="2019-08" db="EMBL/GenBank/DDBJ databases">
        <title>Deep-cultivation of Planctomycetes and their phenomic and genomic characterization uncovers novel biology.</title>
        <authorList>
            <person name="Wiegand S."/>
            <person name="Jogler M."/>
            <person name="Boedeker C."/>
            <person name="Pinto D."/>
            <person name="Vollmers J."/>
            <person name="Rivas-Marin E."/>
            <person name="Kohn T."/>
            <person name="Peeters S.H."/>
            <person name="Heuer A."/>
            <person name="Rast P."/>
            <person name="Oberbeckmann S."/>
            <person name="Bunk B."/>
            <person name="Jeske O."/>
            <person name="Meyerdierks A."/>
            <person name="Storesund J.E."/>
            <person name="Kallscheuer N."/>
            <person name="Luecker S."/>
            <person name="Lage O.M."/>
            <person name="Pohl T."/>
            <person name="Merkel B.J."/>
            <person name="Hornburger P."/>
            <person name="Mueller R.-W."/>
            <person name="Bruemmer F."/>
            <person name="Labrenz M."/>
            <person name="Spormann A.M."/>
            <person name="Op den Camp H."/>
            <person name="Overmann J."/>
            <person name="Amann R."/>
            <person name="Jetten M.S.M."/>
            <person name="Mascher T."/>
            <person name="Medema M.H."/>
            <person name="Devos D.P."/>
            <person name="Kaster A.-K."/>
            <person name="Ovreas L."/>
            <person name="Rohde M."/>
            <person name="Galperin M.Y."/>
            <person name="Jogler C."/>
        </authorList>
    </citation>
    <scope>NUCLEOTIDE SEQUENCE [LARGE SCALE GENOMIC DNA]</scope>
    <source>
        <strain evidence="3 4">DSM 8797</strain>
    </source>
</reference>
<feature type="coiled-coil region" evidence="1">
    <location>
        <begin position="499"/>
        <end position="530"/>
    </location>
</feature>
<feature type="region of interest" description="Disordered" evidence="2">
    <location>
        <begin position="1"/>
        <end position="41"/>
    </location>
</feature>
<feature type="region of interest" description="Disordered" evidence="2">
    <location>
        <begin position="374"/>
        <end position="424"/>
    </location>
</feature>
<dbReference type="EMBL" id="CP042910">
    <property type="protein sequence ID" value="QEG18468.1"/>
    <property type="molecule type" value="Genomic_DNA"/>
</dbReference>
<feature type="compositionally biased region" description="Acidic residues" evidence="2">
    <location>
        <begin position="317"/>
        <end position="332"/>
    </location>
</feature>
<gene>
    <name evidence="3" type="ORF">GmarT_43570</name>
</gene>
<evidence type="ECO:0000313" key="3">
    <source>
        <dbReference type="EMBL" id="QEG18468.1"/>
    </source>
</evidence>
<feature type="region of interest" description="Disordered" evidence="2">
    <location>
        <begin position="311"/>
        <end position="347"/>
    </location>
</feature>
<feature type="compositionally biased region" description="Basic and acidic residues" evidence="2">
    <location>
        <begin position="26"/>
        <end position="41"/>
    </location>
</feature>
<keyword evidence="4" id="KW-1185">Reference proteome</keyword>
<keyword evidence="1" id="KW-0175">Coiled coil</keyword>
<dbReference type="RefSeq" id="WP_002643933.1">
    <property type="nucleotide sequence ID" value="NZ_CP042910.1"/>
</dbReference>
<dbReference type="Proteomes" id="UP000322887">
    <property type="component" value="Chromosome"/>
</dbReference>
<feature type="region of interest" description="Disordered" evidence="2">
    <location>
        <begin position="85"/>
        <end position="108"/>
    </location>
</feature>
<organism evidence="3 4">
    <name type="scientific">Gimesia maris</name>
    <dbReference type="NCBI Taxonomy" id="122"/>
    <lineage>
        <taxon>Bacteria</taxon>
        <taxon>Pseudomonadati</taxon>
        <taxon>Planctomycetota</taxon>
        <taxon>Planctomycetia</taxon>
        <taxon>Planctomycetales</taxon>
        <taxon>Planctomycetaceae</taxon>
        <taxon>Gimesia</taxon>
    </lineage>
</organism>